<reference evidence="8" key="1">
    <citation type="journal article" date="2020" name="mSystems">
        <title>Genome- and Community-Level Interaction Insights into Carbon Utilization and Element Cycling Functions of Hydrothermarchaeota in Hydrothermal Sediment.</title>
        <authorList>
            <person name="Zhou Z."/>
            <person name="Liu Y."/>
            <person name="Xu W."/>
            <person name="Pan J."/>
            <person name="Luo Z.H."/>
            <person name="Li M."/>
        </authorList>
    </citation>
    <scope>NUCLEOTIDE SEQUENCE [LARGE SCALE GENOMIC DNA]</scope>
    <source>
        <strain evidence="8">HyVt-489</strain>
    </source>
</reference>
<feature type="domain" description="DUF202" evidence="7">
    <location>
        <begin position="7"/>
        <end position="72"/>
    </location>
</feature>
<protein>
    <submittedName>
        <fullName evidence="8">DUF202 domain-containing protein</fullName>
    </submittedName>
</protein>
<feature type="transmembrane region" description="Helical" evidence="6">
    <location>
        <begin position="15"/>
        <end position="35"/>
    </location>
</feature>
<evidence type="ECO:0000259" key="7">
    <source>
        <dbReference type="Pfam" id="PF02656"/>
    </source>
</evidence>
<comment type="subcellular location">
    <subcellularLocation>
        <location evidence="1">Cell membrane</location>
        <topology evidence="1">Multi-pass membrane protein</topology>
    </subcellularLocation>
</comment>
<evidence type="ECO:0000256" key="6">
    <source>
        <dbReference type="SAM" id="Phobius"/>
    </source>
</evidence>
<dbReference type="EMBL" id="DRMN01000252">
    <property type="protein sequence ID" value="HFB55037.1"/>
    <property type="molecule type" value="Genomic_DNA"/>
</dbReference>
<evidence type="ECO:0000256" key="2">
    <source>
        <dbReference type="ARBA" id="ARBA00022475"/>
    </source>
</evidence>
<dbReference type="Pfam" id="PF02656">
    <property type="entry name" value="DUF202"/>
    <property type="match status" value="1"/>
</dbReference>
<comment type="caution">
    <text evidence="8">The sequence shown here is derived from an EMBL/GenBank/DDBJ whole genome shotgun (WGS) entry which is preliminary data.</text>
</comment>
<dbReference type="InterPro" id="IPR052053">
    <property type="entry name" value="IM_YidH-like"/>
</dbReference>
<evidence type="ECO:0000256" key="4">
    <source>
        <dbReference type="ARBA" id="ARBA00022989"/>
    </source>
</evidence>
<feature type="transmembrane region" description="Helical" evidence="6">
    <location>
        <begin position="89"/>
        <end position="109"/>
    </location>
</feature>
<dbReference type="Proteomes" id="UP000886042">
    <property type="component" value="Unassembled WGS sequence"/>
</dbReference>
<keyword evidence="5 6" id="KW-0472">Membrane</keyword>
<dbReference type="PANTHER" id="PTHR34187">
    <property type="entry name" value="FGR18P"/>
    <property type="match status" value="1"/>
</dbReference>
<dbReference type="AlphaFoldDB" id="A0A7C3GLG6"/>
<evidence type="ECO:0000256" key="5">
    <source>
        <dbReference type="ARBA" id="ARBA00023136"/>
    </source>
</evidence>
<evidence type="ECO:0000313" key="8">
    <source>
        <dbReference type="EMBL" id="HFB55037.1"/>
    </source>
</evidence>
<dbReference type="GO" id="GO:0005886">
    <property type="term" value="C:plasma membrane"/>
    <property type="evidence" value="ECO:0007669"/>
    <property type="project" value="UniProtKB-SubCell"/>
</dbReference>
<dbReference type="PANTHER" id="PTHR34187:SF2">
    <property type="entry name" value="DUF202 DOMAIN-CONTAINING PROTEIN"/>
    <property type="match status" value="1"/>
</dbReference>
<keyword evidence="2" id="KW-1003">Cell membrane</keyword>
<evidence type="ECO:0000256" key="3">
    <source>
        <dbReference type="ARBA" id="ARBA00022692"/>
    </source>
</evidence>
<keyword evidence="3 6" id="KW-0812">Transmembrane</keyword>
<organism evidence="8">
    <name type="scientific">Hellea balneolensis</name>
    <dbReference type="NCBI Taxonomy" id="287478"/>
    <lineage>
        <taxon>Bacteria</taxon>
        <taxon>Pseudomonadati</taxon>
        <taxon>Pseudomonadota</taxon>
        <taxon>Alphaproteobacteria</taxon>
        <taxon>Maricaulales</taxon>
        <taxon>Robiginitomaculaceae</taxon>
        <taxon>Hellea</taxon>
    </lineage>
</organism>
<keyword evidence="4 6" id="KW-1133">Transmembrane helix</keyword>
<proteinExistence type="predicted"/>
<sequence>MIKDYQDHAANERTFLSWIRTAVAIVGIGVVVVNINQNGRENISNSLTGYLLLGLGVMLILASGIRFLVTRKLIRAEEEKNTTPIILDVLLTVILIILIATLAGFGAHITSLHSV</sequence>
<evidence type="ECO:0000256" key="1">
    <source>
        <dbReference type="ARBA" id="ARBA00004651"/>
    </source>
</evidence>
<dbReference type="InterPro" id="IPR003807">
    <property type="entry name" value="DUF202"/>
</dbReference>
<feature type="transmembrane region" description="Helical" evidence="6">
    <location>
        <begin position="47"/>
        <end position="69"/>
    </location>
</feature>
<gene>
    <name evidence="8" type="ORF">ENJ46_03855</name>
</gene>
<accession>A0A7C3GLG6</accession>
<name>A0A7C3GLG6_9PROT</name>